<dbReference type="PANTHER" id="PTHR43663:SF1">
    <property type="entry name" value="CHROMATE TRANSPORTER"/>
    <property type="match status" value="1"/>
</dbReference>
<evidence type="ECO:0000256" key="4">
    <source>
        <dbReference type="ARBA" id="ARBA00022692"/>
    </source>
</evidence>
<dbReference type="Pfam" id="PF02417">
    <property type="entry name" value="Chromate_transp"/>
    <property type="match status" value="1"/>
</dbReference>
<dbReference type="RefSeq" id="WP_312032132.1">
    <property type="nucleotide sequence ID" value="NZ_CP051151.1"/>
</dbReference>
<dbReference type="InterPro" id="IPR003370">
    <property type="entry name" value="Chromate_transpt"/>
</dbReference>
<evidence type="ECO:0000256" key="5">
    <source>
        <dbReference type="ARBA" id="ARBA00022989"/>
    </source>
</evidence>
<sequence length="184" mass="20567">MYLTLFWTFFKIGLFTFGGGYAMIPFIHRFGVDKYQWITEDEFLNIITIAESTPGPIAINSATYIGHKVKGIRGSIAATIGVALPSVIIIILIAAFFMQFKENPHVEYAFKGVRIGVSVLVLNAAIRMYKKLDKHWISYFLIGVGFIILLFHFFSVIYVIMIGGAVGIIYQLLTVRGDTNGNLS</sequence>
<evidence type="ECO:0000256" key="2">
    <source>
        <dbReference type="ARBA" id="ARBA00005262"/>
    </source>
</evidence>
<keyword evidence="3" id="KW-1003">Cell membrane</keyword>
<evidence type="ECO:0000256" key="3">
    <source>
        <dbReference type="ARBA" id="ARBA00022475"/>
    </source>
</evidence>
<proteinExistence type="inferred from homology"/>
<protein>
    <submittedName>
        <fullName evidence="8">Chromate transporter</fullName>
    </submittedName>
</protein>
<keyword evidence="9" id="KW-1185">Reference proteome</keyword>
<organism evidence="8 9">
    <name type="scientific">Hujiaoplasma nucleasis</name>
    <dbReference type="NCBI Taxonomy" id="2725268"/>
    <lineage>
        <taxon>Bacteria</taxon>
        <taxon>Bacillati</taxon>
        <taxon>Mycoplasmatota</taxon>
        <taxon>Mollicutes</taxon>
        <taxon>Candidatus Izemoplasmatales</taxon>
        <taxon>Hujiaoplasmataceae</taxon>
        <taxon>Hujiaoplasma</taxon>
    </lineage>
</organism>
<dbReference type="GO" id="GO:0015109">
    <property type="term" value="F:chromate transmembrane transporter activity"/>
    <property type="evidence" value="ECO:0007669"/>
    <property type="project" value="InterPro"/>
</dbReference>
<keyword evidence="5 7" id="KW-1133">Transmembrane helix</keyword>
<keyword evidence="4 7" id="KW-0812">Transmembrane</keyword>
<comment type="similarity">
    <text evidence="2">Belongs to the chromate ion transporter (CHR) (TC 2.A.51) family.</text>
</comment>
<feature type="transmembrane region" description="Helical" evidence="7">
    <location>
        <begin position="76"/>
        <end position="96"/>
    </location>
</feature>
<evidence type="ECO:0000313" key="8">
    <source>
        <dbReference type="EMBL" id="QLY39654.1"/>
    </source>
</evidence>
<evidence type="ECO:0000256" key="6">
    <source>
        <dbReference type="ARBA" id="ARBA00023136"/>
    </source>
</evidence>
<dbReference type="AlphaFoldDB" id="A0A7L6N578"/>
<dbReference type="EMBL" id="CP051151">
    <property type="protein sequence ID" value="QLY39654.1"/>
    <property type="molecule type" value="Genomic_DNA"/>
</dbReference>
<accession>A0A7L6N578</accession>
<feature type="transmembrane region" description="Helical" evidence="7">
    <location>
        <begin position="6"/>
        <end position="27"/>
    </location>
</feature>
<dbReference type="GO" id="GO:0005886">
    <property type="term" value="C:plasma membrane"/>
    <property type="evidence" value="ECO:0007669"/>
    <property type="project" value="UniProtKB-SubCell"/>
</dbReference>
<dbReference type="PANTHER" id="PTHR43663">
    <property type="entry name" value="CHROMATE TRANSPORT PROTEIN-RELATED"/>
    <property type="match status" value="1"/>
</dbReference>
<gene>
    <name evidence="8" type="ORF">HF295_01760</name>
</gene>
<dbReference type="InterPro" id="IPR052518">
    <property type="entry name" value="CHR_Transporter"/>
</dbReference>
<dbReference type="KEGG" id="tbk:HF295_01760"/>
<feature type="transmembrane region" description="Helical" evidence="7">
    <location>
        <begin position="138"/>
        <end position="170"/>
    </location>
</feature>
<name>A0A7L6N578_9MOLU</name>
<reference evidence="8 9" key="1">
    <citation type="submission" date="2020-04" db="EMBL/GenBank/DDBJ databases">
        <authorList>
            <person name="Zheng R.K."/>
            <person name="Sun C.M."/>
        </authorList>
    </citation>
    <scope>NUCLEOTIDE SEQUENCE [LARGE SCALE GENOMIC DNA]</scope>
    <source>
        <strain evidence="9">zrk29</strain>
    </source>
</reference>
<keyword evidence="6 7" id="KW-0472">Membrane</keyword>
<dbReference type="Proteomes" id="UP000512167">
    <property type="component" value="Chromosome"/>
</dbReference>
<comment type="subcellular location">
    <subcellularLocation>
        <location evidence="1">Cell membrane</location>
        <topology evidence="1">Multi-pass membrane protein</topology>
    </subcellularLocation>
</comment>
<evidence type="ECO:0000256" key="1">
    <source>
        <dbReference type="ARBA" id="ARBA00004651"/>
    </source>
</evidence>
<evidence type="ECO:0000313" key="9">
    <source>
        <dbReference type="Proteomes" id="UP000512167"/>
    </source>
</evidence>
<evidence type="ECO:0000256" key="7">
    <source>
        <dbReference type="SAM" id="Phobius"/>
    </source>
</evidence>